<gene>
    <name evidence="1" type="ORF">AVEN_203186_1</name>
</gene>
<comment type="caution">
    <text evidence="1">The sequence shown here is derived from an EMBL/GenBank/DDBJ whole genome shotgun (WGS) entry which is preliminary data.</text>
</comment>
<name>A0A4Y2CIN7_ARAVE</name>
<proteinExistence type="predicted"/>
<sequence length="117" mass="13114">LEQAGPWSRLDLGADWTLEQTGPWNRLDPGAGRTLEQGAKIKIFTDSLSSIESLKGFNIRTNFVLNIKKNPLIMREGKSVYLGSKPMLASLALNCLTTLQKMLHLLRKNLLSLHRTL</sequence>
<reference evidence="1 2" key="1">
    <citation type="journal article" date="2019" name="Sci. Rep.">
        <title>Orb-weaving spider Araneus ventricosus genome elucidates the spidroin gene catalogue.</title>
        <authorList>
            <person name="Kono N."/>
            <person name="Nakamura H."/>
            <person name="Ohtoshi R."/>
            <person name="Moran D.A.P."/>
            <person name="Shinohara A."/>
            <person name="Yoshida Y."/>
            <person name="Fujiwara M."/>
            <person name="Mori M."/>
            <person name="Tomita M."/>
            <person name="Arakawa K."/>
        </authorList>
    </citation>
    <scope>NUCLEOTIDE SEQUENCE [LARGE SCALE GENOMIC DNA]</scope>
</reference>
<dbReference type="EMBL" id="BGPR01000193">
    <property type="protein sequence ID" value="GBM03618.1"/>
    <property type="molecule type" value="Genomic_DNA"/>
</dbReference>
<feature type="non-terminal residue" evidence="1">
    <location>
        <position position="1"/>
    </location>
</feature>
<accession>A0A4Y2CIN7</accession>
<evidence type="ECO:0000313" key="1">
    <source>
        <dbReference type="EMBL" id="GBM03618.1"/>
    </source>
</evidence>
<organism evidence="1 2">
    <name type="scientific">Araneus ventricosus</name>
    <name type="common">Orbweaver spider</name>
    <name type="synonym">Epeira ventricosa</name>
    <dbReference type="NCBI Taxonomy" id="182803"/>
    <lineage>
        <taxon>Eukaryota</taxon>
        <taxon>Metazoa</taxon>
        <taxon>Ecdysozoa</taxon>
        <taxon>Arthropoda</taxon>
        <taxon>Chelicerata</taxon>
        <taxon>Arachnida</taxon>
        <taxon>Araneae</taxon>
        <taxon>Araneomorphae</taxon>
        <taxon>Entelegynae</taxon>
        <taxon>Araneoidea</taxon>
        <taxon>Araneidae</taxon>
        <taxon>Araneus</taxon>
    </lineage>
</organism>
<dbReference type="Proteomes" id="UP000499080">
    <property type="component" value="Unassembled WGS sequence"/>
</dbReference>
<keyword evidence="2" id="KW-1185">Reference proteome</keyword>
<dbReference type="AlphaFoldDB" id="A0A4Y2CIN7"/>
<protein>
    <submittedName>
        <fullName evidence="1">Uncharacterized protein</fullName>
    </submittedName>
</protein>
<evidence type="ECO:0000313" key="2">
    <source>
        <dbReference type="Proteomes" id="UP000499080"/>
    </source>
</evidence>